<protein>
    <submittedName>
        <fullName evidence="2">Uncharacterized protein</fullName>
    </submittedName>
</protein>
<comment type="caution">
    <text evidence="2">The sequence shown here is derived from an EMBL/GenBank/DDBJ whole genome shotgun (WGS) entry which is preliminary data.</text>
</comment>
<feature type="compositionally biased region" description="Basic residues" evidence="1">
    <location>
        <begin position="1"/>
        <end position="13"/>
    </location>
</feature>
<dbReference type="Proteomes" id="UP001215598">
    <property type="component" value="Unassembled WGS sequence"/>
</dbReference>
<evidence type="ECO:0000313" key="3">
    <source>
        <dbReference type="Proteomes" id="UP001215598"/>
    </source>
</evidence>
<reference evidence="2" key="1">
    <citation type="submission" date="2023-03" db="EMBL/GenBank/DDBJ databases">
        <title>Massive genome expansion in bonnet fungi (Mycena s.s.) driven by repeated elements and novel gene families across ecological guilds.</title>
        <authorList>
            <consortium name="Lawrence Berkeley National Laboratory"/>
            <person name="Harder C.B."/>
            <person name="Miyauchi S."/>
            <person name="Viragh M."/>
            <person name="Kuo A."/>
            <person name="Thoen E."/>
            <person name="Andreopoulos B."/>
            <person name="Lu D."/>
            <person name="Skrede I."/>
            <person name="Drula E."/>
            <person name="Henrissat B."/>
            <person name="Morin E."/>
            <person name="Kohler A."/>
            <person name="Barry K."/>
            <person name="LaButti K."/>
            <person name="Morin E."/>
            <person name="Salamov A."/>
            <person name="Lipzen A."/>
            <person name="Mereny Z."/>
            <person name="Hegedus B."/>
            <person name="Baldrian P."/>
            <person name="Stursova M."/>
            <person name="Weitz H."/>
            <person name="Taylor A."/>
            <person name="Grigoriev I.V."/>
            <person name="Nagy L.G."/>
            <person name="Martin F."/>
            <person name="Kauserud H."/>
        </authorList>
    </citation>
    <scope>NUCLEOTIDE SEQUENCE</scope>
    <source>
        <strain evidence="2">CBHHK182m</strain>
    </source>
</reference>
<keyword evidence="3" id="KW-1185">Reference proteome</keyword>
<name>A0AAD7NDA6_9AGAR</name>
<feature type="compositionally biased region" description="Basic residues" evidence="1">
    <location>
        <begin position="51"/>
        <end position="69"/>
    </location>
</feature>
<feature type="region of interest" description="Disordered" evidence="1">
    <location>
        <begin position="1"/>
        <end position="28"/>
    </location>
</feature>
<organism evidence="2 3">
    <name type="scientific">Mycena metata</name>
    <dbReference type="NCBI Taxonomy" id="1033252"/>
    <lineage>
        <taxon>Eukaryota</taxon>
        <taxon>Fungi</taxon>
        <taxon>Dikarya</taxon>
        <taxon>Basidiomycota</taxon>
        <taxon>Agaricomycotina</taxon>
        <taxon>Agaricomycetes</taxon>
        <taxon>Agaricomycetidae</taxon>
        <taxon>Agaricales</taxon>
        <taxon>Marasmiineae</taxon>
        <taxon>Mycenaceae</taxon>
        <taxon>Mycena</taxon>
    </lineage>
</organism>
<feature type="region of interest" description="Disordered" evidence="1">
    <location>
        <begin position="45"/>
        <end position="69"/>
    </location>
</feature>
<sequence>MDGTKARRHSSKKQGREKTPGPEGFGCIHRVGQDKALWVLCGRQTHDQHRTSQHRTHRRHGRFRRPTRT</sequence>
<accession>A0AAD7NDA6</accession>
<dbReference type="EMBL" id="JARKIB010000048">
    <property type="protein sequence ID" value="KAJ7755863.1"/>
    <property type="molecule type" value="Genomic_DNA"/>
</dbReference>
<evidence type="ECO:0000313" key="2">
    <source>
        <dbReference type="EMBL" id="KAJ7755863.1"/>
    </source>
</evidence>
<gene>
    <name evidence="2" type="ORF">B0H16DRAFT_1690088</name>
</gene>
<evidence type="ECO:0000256" key="1">
    <source>
        <dbReference type="SAM" id="MobiDB-lite"/>
    </source>
</evidence>
<dbReference type="AlphaFoldDB" id="A0AAD7NDA6"/>
<proteinExistence type="predicted"/>